<feature type="compositionally biased region" description="Basic and acidic residues" evidence="1">
    <location>
        <begin position="39"/>
        <end position="48"/>
    </location>
</feature>
<sequence length="140" mass="15323">MSSRTYLPPSKSECALHFCNSKHPSLAWSVAVSSSACGSERRNRKGFDFKSSPSSIPKAEISQHPPHLFPPFILRELEVKNGKGTSHSVLCPGIKYPPGHISKSKSECALHFCNSKTSALAWSVAVLSVVQERRNRKGFG</sequence>
<name>A0AAV4TGA0_CAEEX</name>
<reference evidence="2 3" key="1">
    <citation type="submission" date="2021-06" db="EMBL/GenBank/DDBJ databases">
        <title>Caerostris extrusa draft genome.</title>
        <authorList>
            <person name="Kono N."/>
            <person name="Arakawa K."/>
        </authorList>
    </citation>
    <scope>NUCLEOTIDE SEQUENCE [LARGE SCALE GENOMIC DNA]</scope>
</reference>
<feature type="region of interest" description="Disordered" evidence="1">
    <location>
        <begin position="38"/>
        <end position="65"/>
    </location>
</feature>
<proteinExistence type="predicted"/>
<keyword evidence="3" id="KW-1185">Reference proteome</keyword>
<evidence type="ECO:0000256" key="1">
    <source>
        <dbReference type="SAM" id="MobiDB-lite"/>
    </source>
</evidence>
<comment type="caution">
    <text evidence="2">The sequence shown here is derived from an EMBL/GenBank/DDBJ whole genome shotgun (WGS) entry which is preliminary data.</text>
</comment>
<dbReference type="AlphaFoldDB" id="A0AAV4TGA0"/>
<gene>
    <name evidence="2" type="ORF">CEXT_374131</name>
</gene>
<evidence type="ECO:0000313" key="2">
    <source>
        <dbReference type="EMBL" id="GIY44451.1"/>
    </source>
</evidence>
<dbReference type="Proteomes" id="UP001054945">
    <property type="component" value="Unassembled WGS sequence"/>
</dbReference>
<dbReference type="EMBL" id="BPLR01011144">
    <property type="protein sequence ID" value="GIY44451.1"/>
    <property type="molecule type" value="Genomic_DNA"/>
</dbReference>
<accession>A0AAV4TGA0</accession>
<protein>
    <submittedName>
        <fullName evidence="2">Uncharacterized protein</fullName>
    </submittedName>
</protein>
<evidence type="ECO:0000313" key="3">
    <source>
        <dbReference type="Proteomes" id="UP001054945"/>
    </source>
</evidence>
<organism evidence="2 3">
    <name type="scientific">Caerostris extrusa</name>
    <name type="common">Bark spider</name>
    <name type="synonym">Caerostris bankana</name>
    <dbReference type="NCBI Taxonomy" id="172846"/>
    <lineage>
        <taxon>Eukaryota</taxon>
        <taxon>Metazoa</taxon>
        <taxon>Ecdysozoa</taxon>
        <taxon>Arthropoda</taxon>
        <taxon>Chelicerata</taxon>
        <taxon>Arachnida</taxon>
        <taxon>Araneae</taxon>
        <taxon>Araneomorphae</taxon>
        <taxon>Entelegynae</taxon>
        <taxon>Araneoidea</taxon>
        <taxon>Araneidae</taxon>
        <taxon>Caerostris</taxon>
    </lineage>
</organism>